<sequence>MKTLRRKYNRQYFLFGLFLISLLILEETYYGFLRIYFGNYYNHVVYLPIEKTRNESNKLSIAVIVIIGKISHLTSYELAQDSVKCYCDYYGYPYIRITADDVEYVKNCGQKDFMFKRHCIMKNVMLKNPKIDFFYFLDADMGIVNPNHLLEDYINNSSEVIFYERIFNYEFMAGSYIIKNTKYARDFLTSWYEYDGKVPKNAFHGTDNAAIHQVFLDKFMPENKNSCLSVWNVAKNWDGVWKYVGCTQYFLGKNYTKFLPIEIRSKYSSLTWVRDGWLTNSVWSKKDFMFHGWKIQALNSIDFAGWLNPFIPSIAQDSVKCYCDYYGYPYIRITADDVEFVKNCGQKDFMFKRHCIMKNVMLKNPKIDFFYFLDADMGIVNPNHLLEDYINKSSEVIFYERIFNYEFMAGSYIIKNTKYARDFLTSWYEYDGKVPKNAFHGTDNAAIHQVFLDIFMPENKNSCLSVWNVAKDWDGVWQYVGCTQYFLDKNYTKFLPIEIRPKNSLLTWVRDGWLTNSVWSKKDFMFHGWKIQALNSIDFAGWLNPFIPSIGTGFVMEKCITEKAFQNWAYKDTFMVSNEEVEKQIKKTIEKVKDSYETTITGLKNDGIL</sequence>
<name>A0AC34RPZ2_9BILA</name>
<reference evidence="2" key="1">
    <citation type="submission" date="2022-11" db="UniProtKB">
        <authorList>
            <consortium name="WormBaseParasite"/>
        </authorList>
    </citation>
    <scope>IDENTIFICATION</scope>
</reference>
<evidence type="ECO:0000313" key="1">
    <source>
        <dbReference type="Proteomes" id="UP000887576"/>
    </source>
</evidence>
<proteinExistence type="predicted"/>
<protein>
    <submittedName>
        <fullName evidence="2">Nucleotide-diphospho-sugar transferase domain-containing protein</fullName>
    </submittedName>
</protein>
<accession>A0AC34RPZ2</accession>
<dbReference type="WBParaSite" id="JU765_v2.g9065.t1">
    <property type="protein sequence ID" value="JU765_v2.g9065.t1"/>
    <property type="gene ID" value="JU765_v2.g9065"/>
</dbReference>
<evidence type="ECO:0000313" key="2">
    <source>
        <dbReference type="WBParaSite" id="JU765_v2.g9065.t1"/>
    </source>
</evidence>
<dbReference type="Proteomes" id="UP000887576">
    <property type="component" value="Unplaced"/>
</dbReference>
<organism evidence="1 2">
    <name type="scientific">Panagrolaimus sp. JU765</name>
    <dbReference type="NCBI Taxonomy" id="591449"/>
    <lineage>
        <taxon>Eukaryota</taxon>
        <taxon>Metazoa</taxon>
        <taxon>Ecdysozoa</taxon>
        <taxon>Nematoda</taxon>
        <taxon>Chromadorea</taxon>
        <taxon>Rhabditida</taxon>
        <taxon>Tylenchina</taxon>
        <taxon>Panagrolaimomorpha</taxon>
        <taxon>Panagrolaimoidea</taxon>
        <taxon>Panagrolaimidae</taxon>
        <taxon>Panagrolaimus</taxon>
    </lineage>
</organism>